<protein>
    <recommendedName>
        <fullName evidence="4">Protein-glutamine gamma-glutamyltransferase</fullName>
        <ecNumber evidence="4">2.3.2.13</ecNumber>
    </recommendedName>
    <alternativeName>
        <fullName evidence="4">Transglutaminase</fullName>
        <shortName evidence="4">TGase</shortName>
    </alternativeName>
</protein>
<evidence type="ECO:0000313" key="6">
    <source>
        <dbReference type="EMBL" id="KKB36141.1"/>
    </source>
</evidence>
<sequence>MSAALLMGGPKRTPSLVTPSHDASHTLDNDEGFNIIIGMRDRMIQVSGRPFQSDDMWPPRSVERIILQRMRESPDVYSYESMDELAFELRVRKNIIASAKAMNYSGVQFEPFSRSRCNPRYWQLTSVGGFRLKPGVPPADAIEDIYRNGFLYAFECATAILIIYYHAVLNSIDRRLFNQLFQHLYLYSWHADPDLDIQSIESDYFLPGDVVYFNNPDFHPSASWWRGENAVVLENGAFFAHGIGIRSASQIIMGLNRRRRPGSTQPAHLMGIVTRPSFKRLSRLSTLTRNEPSHKNQPAAIHHNISSIPSYQHLFYLNQT</sequence>
<evidence type="ECO:0000313" key="7">
    <source>
        <dbReference type="Proteomes" id="UP000031563"/>
    </source>
</evidence>
<feature type="region of interest" description="Disordered" evidence="5">
    <location>
        <begin position="1"/>
        <end position="25"/>
    </location>
</feature>
<accession>A0A0F5HS61</accession>
<dbReference type="InterPro" id="IPR020916">
    <property type="entry name" value="Gln_gamma-glutamylTfrase_bac"/>
</dbReference>
<dbReference type="AlphaFoldDB" id="A0A0F5HKN2"/>
<evidence type="ECO:0000256" key="2">
    <source>
        <dbReference type="ARBA" id="ARBA00022969"/>
    </source>
</evidence>
<dbReference type="GO" id="GO:0003810">
    <property type="term" value="F:protein-glutamine gamma-glutamyltransferase activity"/>
    <property type="evidence" value="ECO:0007669"/>
    <property type="project" value="UniProtKB-UniRule"/>
</dbReference>
<evidence type="ECO:0000256" key="4">
    <source>
        <dbReference type="HAMAP-Rule" id="MF_00727"/>
    </source>
</evidence>
<comment type="similarity">
    <text evidence="4">Belongs to the bacillus TGase family.</text>
</comment>
<proteinExistence type="inferred from homology"/>
<dbReference type="EMBL" id="JWIR02000064">
    <property type="protein sequence ID" value="KKB36141.1"/>
    <property type="molecule type" value="Genomic_DNA"/>
</dbReference>
<keyword evidence="2 4" id="KW-0749">Sporulation</keyword>
<keyword evidence="7" id="KW-1185">Reference proteome</keyword>
<evidence type="ECO:0000256" key="5">
    <source>
        <dbReference type="SAM" id="MobiDB-lite"/>
    </source>
</evidence>
<evidence type="ECO:0000256" key="1">
    <source>
        <dbReference type="ARBA" id="ARBA00022679"/>
    </source>
</evidence>
<reference evidence="6" key="1">
    <citation type="submission" date="2015-02" db="EMBL/GenBank/DDBJ databases">
        <title>Genome Assembly of Bacillaceae bacterium MTCC 8252.</title>
        <authorList>
            <person name="Verma A."/>
            <person name="Khatri I."/>
            <person name="Mual P."/>
            <person name="Subramanian S."/>
            <person name="Krishnamurthi S."/>
        </authorList>
    </citation>
    <scope>NUCLEOTIDE SEQUENCE [LARGE SCALE GENOMIC DNA]</scope>
    <source>
        <strain evidence="6">MTCC 8252</strain>
    </source>
</reference>
<dbReference type="Proteomes" id="UP000031563">
    <property type="component" value="Unassembled WGS sequence"/>
</dbReference>
<keyword evidence="3 4" id="KW-0012">Acyltransferase</keyword>
<dbReference type="Pfam" id="PF20085">
    <property type="entry name" value="TGL"/>
    <property type="match status" value="1"/>
</dbReference>
<dbReference type="EC" id="2.3.2.13" evidence="4"/>
<dbReference type="STRING" id="1221996.QY95_03233"/>
<comment type="catalytic activity">
    <reaction evidence="4">
        <text>L-glutaminyl-[protein] + L-lysyl-[protein] = [protein]-L-lysyl-N(6)-5-L-glutamyl-[protein] + NH4(+)</text>
        <dbReference type="Rhea" id="RHEA:54816"/>
        <dbReference type="Rhea" id="RHEA-COMP:9752"/>
        <dbReference type="Rhea" id="RHEA-COMP:10207"/>
        <dbReference type="Rhea" id="RHEA-COMP:14005"/>
        <dbReference type="ChEBI" id="CHEBI:28938"/>
        <dbReference type="ChEBI" id="CHEBI:29969"/>
        <dbReference type="ChEBI" id="CHEBI:30011"/>
        <dbReference type="ChEBI" id="CHEBI:138370"/>
        <dbReference type="EC" id="2.3.2.13"/>
    </reaction>
</comment>
<evidence type="ECO:0000256" key="3">
    <source>
        <dbReference type="ARBA" id="ARBA00023315"/>
    </source>
</evidence>
<dbReference type="GO" id="GO:0030435">
    <property type="term" value="P:sporulation resulting in formation of a cellular spore"/>
    <property type="evidence" value="ECO:0007669"/>
    <property type="project" value="UniProtKB-UniRule"/>
</dbReference>
<dbReference type="RefSeq" id="WP_315849920.1">
    <property type="nucleotide sequence ID" value="NZ_JWIQ02000095.1"/>
</dbReference>
<name>A0A0F5HKN2_BACTR</name>
<dbReference type="NCBIfam" id="NF002869">
    <property type="entry name" value="PRK03187.1"/>
    <property type="match status" value="1"/>
</dbReference>
<organism evidence="6 7">
    <name type="scientific">Bacillus thermotolerans</name>
    <name type="common">Quasibacillus thermotolerans</name>
    <dbReference type="NCBI Taxonomy" id="1221996"/>
    <lineage>
        <taxon>Bacteria</taxon>
        <taxon>Bacillati</taxon>
        <taxon>Bacillota</taxon>
        <taxon>Bacilli</taxon>
        <taxon>Bacillales</taxon>
        <taxon>Bacillaceae</taxon>
        <taxon>Bacillus</taxon>
    </lineage>
</organism>
<comment type="caution">
    <text evidence="6">The sequence shown here is derived from an EMBL/GenBank/DDBJ whole genome shotgun (WGS) entry which is preliminary data.</text>
</comment>
<keyword evidence="1 4" id="KW-0808">Transferase</keyword>
<dbReference type="HAMAP" id="MF_00727">
    <property type="entry name" value="Tgl"/>
    <property type="match status" value="1"/>
</dbReference>
<accession>A0A0F5HKN2</accession>
<comment type="function">
    <text evidence="4">Probably plays a role in the assembly of the spore coat proteins by catalyzing epsilon-(gamma-glutamyl)lysine cross-links.</text>
</comment>
<gene>
    <name evidence="4" type="primary">tgl</name>
    <name evidence="6" type="ORF">QY95_03233</name>
</gene>